<evidence type="ECO:0000313" key="1">
    <source>
        <dbReference type="EMBL" id="KAL0842369.1"/>
    </source>
</evidence>
<feature type="non-terminal residue" evidence="1">
    <location>
        <position position="1"/>
    </location>
</feature>
<evidence type="ECO:0000313" key="2">
    <source>
        <dbReference type="Proteomes" id="UP001549921"/>
    </source>
</evidence>
<sequence>LSVLIAGAHVASIMYRTITLSIRKSDTFFTLRLNAFYHVSLYVFILVMTAKNGQGVSNDVLKLRRQLAQVLIKISVDPKAAGQRQLRDFHRLVSVQPLSIELPAMPVGMYFLPTVLNLTANYVIVN</sequence>
<reference evidence="1 2" key="1">
    <citation type="submission" date="2024-06" db="EMBL/GenBank/DDBJ databases">
        <title>A chromosome-level genome assembly of beet webworm, Loxostege sticticalis.</title>
        <authorList>
            <person name="Zhang Y."/>
        </authorList>
    </citation>
    <scope>NUCLEOTIDE SEQUENCE [LARGE SCALE GENOMIC DNA]</scope>
    <source>
        <strain evidence="1">AQ028</strain>
        <tissue evidence="1">Male pupae</tissue>
    </source>
</reference>
<gene>
    <name evidence="1" type="ORF">ABMA28_014490</name>
</gene>
<protein>
    <submittedName>
        <fullName evidence="1">Uncharacterized protein</fullName>
    </submittedName>
</protein>
<accession>A0ABD0TH19</accession>
<name>A0ABD0TH19_LOXSC</name>
<organism evidence="1 2">
    <name type="scientific">Loxostege sticticalis</name>
    <name type="common">Beet webworm moth</name>
    <dbReference type="NCBI Taxonomy" id="481309"/>
    <lineage>
        <taxon>Eukaryota</taxon>
        <taxon>Metazoa</taxon>
        <taxon>Ecdysozoa</taxon>
        <taxon>Arthropoda</taxon>
        <taxon>Hexapoda</taxon>
        <taxon>Insecta</taxon>
        <taxon>Pterygota</taxon>
        <taxon>Neoptera</taxon>
        <taxon>Endopterygota</taxon>
        <taxon>Lepidoptera</taxon>
        <taxon>Glossata</taxon>
        <taxon>Ditrysia</taxon>
        <taxon>Pyraloidea</taxon>
        <taxon>Crambidae</taxon>
        <taxon>Pyraustinae</taxon>
        <taxon>Loxostege</taxon>
    </lineage>
</organism>
<dbReference type="EMBL" id="JBEDNZ010000005">
    <property type="protein sequence ID" value="KAL0842369.1"/>
    <property type="molecule type" value="Genomic_DNA"/>
</dbReference>
<dbReference type="Proteomes" id="UP001549921">
    <property type="component" value="Unassembled WGS sequence"/>
</dbReference>
<feature type="non-terminal residue" evidence="1">
    <location>
        <position position="126"/>
    </location>
</feature>
<dbReference type="AlphaFoldDB" id="A0ABD0TH19"/>
<proteinExistence type="predicted"/>
<comment type="caution">
    <text evidence="1">The sequence shown here is derived from an EMBL/GenBank/DDBJ whole genome shotgun (WGS) entry which is preliminary data.</text>
</comment>